<keyword evidence="5" id="KW-1185">Reference proteome</keyword>
<dbReference type="EMBL" id="CVRB01000002">
    <property type="protein sequence ID" value="CRK82538.1"/>
    <property type="molecule type" value="Genomic_DNA"/>
</dbReference>
<dbReference type="GO" id="GO:0003677">
    <property type="term" value="F:DNA binding"/>
    <property type="evidence" value="ECO:0007669"/>
    <property type="project" value="UniProtKB-UniRule"/>
</dbReference>
<protein>
    <submittedName>
        <fullName evidence="4">TetR family transcriptional regulator</fullName>
    </submittedName>
</protein>
<proteinExistence type="predicted"/>
<evidence type="ECO:0000256" key="2">
    <source>
        <dbReference type="PROSITE-ProRule" id="PRU00335"/>
    </source>
</evidence>
<dbReference type="Proteomes" id="UP000199087">
    <property type="component" value="Unassembled WGS sequence"/>
</dbReference>
<dbReference type="Gene3D" id="1.10.357.10">
    <property type="entry name" value="Tetracycline Repressor, domain 2"/>
    <property type="match status" value="1"/>
</dbReference>
<dbReference type="AlphaFoldDB" id="A0A0U1NXE9"/>
<name>A0A0U1NXE9_9BACI</name>
<dbReference type="PRINTS" id="PR00455">
    <property type="entry name" value="HTHTETR"/>
</dbReference>
<evidence type="ECO:0000313" key="4">
    <source>
        <dbReference type="EMBL" id="CRK82538.1"/>
    </source>
</evidence>
<evidence type="ECO:0000313" key="5">
    <source>
        <dbReference type="Proteomes" id="UP000199087"/>
    </source>
</evidence>
<evidence type="ECO:0000259" key="3">
    <source>
        <dbReference type="PROSITE" id="PS50977"/>
    </source>
</evidence>
<organism evidence="4 5">
    <name type="scientific">Neobacillus massiliamazoniensis</name>
    <dbReference type="NCBI Taxonomy" id="1499688"/>
    <lineage>
        <taxon>Bacteria</taxon>
        <taxon>Bacillati</taxon>
        <taxon>Bacillota</taxon>
        <taxon>Bacilli</taxon>
        <taxon>Bacillales</taxon>
        <taxon>Bacillaceae</taxon>
        <taxon>Neobacillus</taxon>
    </lineage>
</organism>
<dbReference type="Gene3D" id="1.10.10.60">
    <property type="entry name" value="Homeodomain-like"/>
    <property type="match status" value="1"/>
</dbReference>
<dbReference type="PANTHER" id="PTHR30328">
    <property type="entry name" value="TRANSCRIPTIONAL REPRESSOR"/>
    <property type="match status" value="1"/>
</dbReference>
<dbReference type="PROSITE" id="PS01081">
    <property type="entry name" value="HTH_TETR_1"/>
    <property type="match status" value="1"/>
</dbReference>
<gene>
    <name evidence="4" type="ORF">BN000_02470</name>
</gene>
<dbReference type="InterPro" id="IPR036271">
    <property type="entry name" value="Tet_transcr_reg_TetR-rel_C_sf"/>
</dbReference>
<dbReference type="STRING" id="1499688.BN000_02470"/>
<evidence type="ECO:0000256" key="1">
    <source>
        <dbReference type="ARBA" id="ARBA00023125"/>
    </source>
</evidence>
<keyword evidence="1 2" id="KW-0238">DNA-binding</keyword>
<feature type="domain" description="HTH tetR-type" evidence="3">
    <location>
        <begin position="26"/>
        <end position="86"/>
    </location>
</feature>
<accession>A0A0U1NXE9</accession>
<dbReference type="InterPro" id="IPR023772">
    <property type="entry name" value="DNA-bd_HTH_TetR-type_CS"/>
</dbReference>
<dbReference type="InterPro" id="IPR001647">
    <property type="entry name" value="HTH_TetR"/>
</dbReference>
<reference evidence="5" key="1">
    <citation type="submission" date="2015-05" db="EMBL/GenBank/DDBJ databases">
        <authorList>
            <person name="Urmite Genomes"/>
        </authorList>
    </citation>
    <scope>NUCLEOTIDE SEQUENCE [LARGE SCALE GENOMIC DNA]</scope>
    <source>
        <strain evidence="5">LF1</strain>
    </source>
</reference>
<dbReference type="SUPFAM" id="SSF48498">
    <property type="entry name" value="Tetracyclin repressor-like, C-terminal domain"/>
    <property type="match status" value="1"/>
</dbReference>
<dbReference type="InterPro" id="IPR050109">
    <property type="entry name" value="HTH-type_TetR-like_transc_reg"/>
</dbReference>
<dbReference type="GO" id="GO:0006355">
    <property type="term" value="P:regulation of DNA-templated transcription"/>
    <property type="evidence" value="ECO:0007669"/>
    <property type="project" value="UniProtKB-ARBA"/>
</dbReference>
<dbReference type="Pfam" id="PF00440">
    <property type="entry name" value="TetR_N"/>
    <property type="match status" value="1"/>
</dbReference>
<dbReference type="PANTHER" id="PTHR30328:SF54">
    <property type="entry name" value="HTH-TYPE TRANSCRIPTIONAL REPRESSOR SCO4008"/>
    <property type="match status" value="1"/>
</dbReference>
<dbReference type="SUPFAM" id="SSF46689">
    <property type="entry name" value="Homeodomain-like"/>
    <property type="match status" value="1"/>
</dbReference>
<sequence length="229" mass="27098">MALTRVVNKFKKGAASMFSKFLNLDMEKQDRIINAAMKEFAQKGFDKASTNEIVKEAEISKGLLFHYFQNKKQLYLFLFDHCIDAITEEFYKKMDFVEKDFFERMRQAVIIKVELLHKYPDIFKFVQEAYLENSPEIKAELEKKIKEMSDINIGKVYEGIDISKFRGDMDLKKILKIITWIFEKIGEDEIQKAKLSPSHEFDYEKIQLIVEEYFEILTKAFYKEGGLSR</sequence>
<dbReference type="InterPro" id="IPR009057">
    <property type="entry name" value="Homeodomain-like_sf"/>
</dbReference>
<dbReference type="PROSITE" id="PS50977">
    <property type="entry name" value="HTH_TETR_2"/>
    <property type="match status" value="1"/>
</dbReference>
<feature type="DNA-binding region" description="H-T-H motif" evidence="2">
    <location>
        <begin position="49"/>
        <end position="68"/>
    </location>
</feature>